<evidence type="ECO:0000256" key="2">
    <source>
        <dbReference type="ARBA" id="ARBA00001946"/>
    </source>
</evidence>
<dbReference type="SUPFAM" id="SSF56784">
    <property type="entry name" value="HAD-like"/>
    <property type="match status" value="1"/>
</dbReference>
<feature type="region of interest" description="Disordered" evidence="6">
    <location>
        <begin position="197"/>
        <end position="262"/>
    </location>
</feature>
<protein>
    <recommendedName>
        <fullName evidence="4">phosphatidate phosphatase</fullName>
        <ecNumber evidence="4">3.1.3.4</ecNumber>
    </recommendedName>
</protein>
<dbReference type="InterPro" id="IPR013209">
    <property type="entry name" value="LNS2"/>
</dbReference>
<feature type="compositionally biased region" description="Polar residues" evidence="6">
    <location>
        <begin position="197"/>
        <end position="210"/>
    </location>
</feature>
<dbReference type="SMART" id="SM00775">
    <property type="entry name" value="LNS2"/>
    <property type="match status" value="1"/>
</dbReference>
<evidence type="ECO:0000313" key="8">
    <source>
        <dbReference type="EMBL" id="CAG5112302.1"/>
    </source>
</evidence>
<keyword evidence="5" id="KW-0378">Hydrolase</keyword>
<gene>
    <name evidence="8" type="ORF">OKIOD_LOCUS15294</name>
</gene>
<feature type="compositionally biased region" description="Polar residues" evidence="6">
    <location>
        <begin position="250"/>
        <end position="261"/>
    </location>
</feature>
<dbReference type="InterPro" id="IPR036412">
    <property type="entry name" value="HAD-like_sf"/>
</dbReference>
<feature type="compositionally biased region" description="Basic and acidic residues" evidence="6">
    <location>
        <begin position="212"/>
        <end position="223"/>
    </location>
</feature>
<dbReference type="Pfam" id="PF08235">
    <property type="entry name" value="LNS2"/>
    <property type="match status" value="1"/>
</dbReference>
<evidence type="ECO:0000313" key="9">
    <source>
        <dbReference type="Proteomes" id="UP001158576"/>
    </source>
</evidence>
<reference evidence="8 9" key="1">
    <citation type="submission" date="2021-04" db="EMBL/GenBank/DDBJ databases">
        <authorList>
            <person name="Bliznina A."/>
        </authorList>
    </citation>
    <scope>NUCLEOTIDE SEQUENCE [LARGE SCALE GENOMIC DNA]</scope>
</reference>
<accession>A0ABN7T5M7</accession>
<dbReference type="Pfam" id="PF04571">
    <property type="entry name" value="Lipin_N"/>
    <property type="match status" value="1"/>
</dbReference>
<evidence type="ECO:0000259" key="7">
    <source>
        <dbReference type="SMART" id="SM00775"/>
    </source>
</evidence>
<dbReference type="InterPro" id="IPR007651">
    <property type="entry name" value="Lipin_N"/>
</dbReference>
<dbReference type="InterPro" id="IPR031315">
    <property type="entry name" value="LNS2/PITP"/>
</dbReference>
<feature type="region of interest" description="Disordered" evidence="6">
    <location>
        <begin position="452"/>
        <end position="475"/>
    </location>
</feature>
<dbReference type="PANTHER" id="PTHR12181">
    <property type="entry name" value="LIPIN"/>
    <property type="match status" value="1"/>
</dbReference>
<name>A0ABN7T5M7_OIKDI</name>
<comment type="cofactor">
    <cofactor evidence="2">
        <name>Mg(2+)</name>
        <dbReference type="ChEBI" id="CHEBI:18420"/>
    </cofactor>
</comment>
<evidence type="ECO:0000256" key="4">
    <source>
        <dbReference type="ARBA" id="ARBA00012638"/>
    </source>
</evidence>
<evidence type="ECO:0000256" key="5">
    <source>
        <dbReference type="ARBA" id="ARBA00022801"/>
    </source>
</evidence>
<feature type="domain" description="LNS2/PITP" evidence="7">
    <location>
        <begin position="558"/>
        <end position="717"/>
    </location>
</feature>
<dbReference type="Proteomes" id="UP001158576">
    <property type="component" value="Chromosome 2"/>
</dbReference>
<sequence length="771" mass="87353">MLNFILHQSFSLLRDFIEMDYVKSFGSYIRDAYNNLNPATLSGAIDIIVAQHPNGELTTSPFHVRFGKLGVLSPKEKIINISINGEVVDDIHMKLGDQGEAFFVTERGVNEVLPTAYITSPIRSPMELTPVPSRPESPRPNVVENNNVYGSEGDMLDMEFDETEFIEEGPPDHPPFYTPRDSIFSNYFQTPRESITISRDQGMENYQPTLNERGDSEESDRFANPDNLLQRLESLKMDSPRRIRRRHSMSSDSPVDNNTPTMVWPFGELPQEVPKEDRFNQNRRPPSLVLSSVPKRIPRRRRFDSEPPLALTKMRTSDLPEVFSPTSPLSPFSETIDSGTDCDDFEAEFSLSLCGGLLENNEISCPDSFKKNLVTFEQFSREPKKFITHPSLVVRMGTKYYNWTACSAIILSMMVYQRPLSEDTVNGLQQESLRKRSWFAGYWPRSVSTSEAYSRNPAPISMPSKPKLPASSESLEVPPAANGLELSRSFSVPSPDFCPIFQDGDRIMKKTLVLSSDELKKLNLKYGENTIDFWLTTMLQGTTKISASIYLWNTTDSIVISDIDGTITKSDVMGNIFPAIGKDWSQKGVTHLYQRIHNNGYKILYLSSRAIGQAHMTKNYLKSVIQDGVPLPSGPVMLNPTSLFNAFHKEVIVRRPEEFKISCLHGIRQVFADKDETVNPFWAGFGNRPTDVKSYRNVGITDRRIYIVNPLGHLKEQQSSISGYSTCYKDLGDNCDHFFPDKNQPEVPDQSVSSYKYWKTDLPEVDFSLLS</sequence>
<proteinExistence type="inferred from homology"/>
<keyword evidence="9" id="KW-1185">Reference proteome</keyword>
<organism evidence="8 9">
    <name type="scientific">Oikopleura dioica</name>
    <name type="common">Tunicate</name>
    <dbReference type="NCBI Taxonomy" id="34765"/>
    <lineage>
        <taxon>Eukaryota</taxon>
        <taxon>Metazoa</taxon>
        <taxon>Chordata</taxon>
        <taxon>Tunicata</taxon>
        <taxon>Appendicularia</taxon>
        <taxon>Copelata</taxon>
        <taxon>Oikopleuridae</taxon>
        <taxon>Oikopleura</taxon>
    </lineage>
</organism>
<evidence type="ECO:0000256" key="3">
    <source>
        <dbReference type="ARBA" id="ARBA00005476"/>
    </source>
</evidence>
<dbReference type="EC" id="3.1.3.4" evidence="4"/>
<dbReference type="Pfam" id="PF16876">
    <property type="entry name" value="Lipin_mid"/>
    <property type="match status" value="1"/>
</dbReference>
<dbReference type="InterPro" id="IPR026058">
    <property type="entry name" value="LIPIN"/>
</dbReference>
<evidence type="ECO:0000256" key="6">
    <source>
        <dbReference type="SAM" id="MobiDB-lite"/>
    </source>
</evidence>
<dbReference type="EMBL" id="OU015567">
    <property type="protein sequence ID" value="CAG5112302.1"/>
    <property type="molecule type" value="Genomic_DNA"/>
</dbReference>
<evidence type="ECO:0000256" key="1">
    <source>
        <dbReference type="ARBA" id="ARBA00001180"/>
    </source>
</evidence>
<comment type="similarity">
    <text evidence="3">Belongs to the lipin family.</text>
</comment>
<comment type="catalytic activity">
    <reaction evidence="1">
        <text>a 1,2-diacyl-sn-glycero-3-phosphate + H2O = a 1,2-diacyl-sn-glycerol + phosphate</text>
        <dbReference type="Rhea" id="RHEA:27429"/>
        <dbReference type="ChEBI" id="CHEBI:15377"/>
        <dbReference type="ChEBI" id="CHEBI:17815"/>
        <dbReference type="ChEBI" id="CHEBI:43474"/>
        <dbReference type="ChEBI" id="CHEBI:58608"/>
        <dbReference type="EC" id="3.1.3.4"/>
    </reaction>
    <physiologicalReaction direction="left-to-right" evidence="1">
        <dbReference type="Rhea" id="RHEA:27430"/>
    </physiologicalReaction>
</comment>
<dbReference type="PANTHER" id="PTHR12181:SF12">
    <property type="entry name" value="PHOSPHATIDATE PHOSPHATASE"/>
    <property type="match status" value="1"/>
</dbReference>
<dbReference type="InterPro" id="IPR031703">
    <property type="entry name" value="Lipin_mid"/>
</dbReference>